<sequence>ETPPHIVASLCGKLEGTVCTRYASQQEVRQFLAIPLHFERVLEQPNGSAQDYKTDKRGSSGGQLSFRFTSGVLHRFDAHLRMPEGYPGTLQTKNTYVEYVISVRVSEVNQLNFALNSRLFGWISDVSQPQ</sequence>
<evidence type="ECO:0000313" key="1">
    <source>
        <dbReference type="EMBL" id="VDK36285.1"/>
    </source>
</evidence>
<protein>
    <submittedName>
        <fullName evidence="3">UBC core domain-containing protein</fullName>
    </submittedName>
</protein>
<name>A0A0M3JNP8_ANISI</name>
<evidence type="ECO:0000313" key="2">
    <source>
        <dbReference type="Proteomes" id="UP000267096"/>
    </source>
</evidence>
<dbReference type="EMBL" id="UYRR01026313">
    <property type="protein sequence ID" value="VDK36285.1"/>
    <property type="molecule type" value="Genomic_DNA"/>
</dbReference>
<keyword evidence="2" id="KW-1185">Reference proteome</keyword>
<evidence type="ECO:0000313" key="3">
    <source>
        <dbReference type="WBParaSite" id="ASIM_0000928901-mRNA-1"/>
    </source>
</evidence>
<dbReference type="WBParaSite" id="ASIM_0000928901-mRNA-1">
    <property type="protein sequence ID" value="ASIM_0000928901-mRNA-1"/>
    <property type="gene ID" value="ASIM_0000928901"/>
</dbReference>
<dbReference type="Proteomes" id="UP000267096">
    <property type="component" value="Unassembled WGS sequence"/>
</dbReference>
<organism evidence="3">
    <name type="scientific">Anisakis simplex</name>
    <name type="common">Herring worm</name>
    <dbReference type="NCBI Taxonomy" id="6269"/>
    <lineage>
        <taxon>Eukaryota</taxon>
        <taxon>Metazoa</taxon>
        <taxon>Ecdysozoa</taxon>
        <taxon>Nematoda</taxon>
        <taxon>Chromadorea</taxon>
        <taxon>Rhabditida</taxon>
        <taxon>Spirurina</taxon>
        <taxon>Ascaridomorpha</taxon>
        <taxon>Ascaridoidea</taxon>
        <taxon>Anisakidae</taxon>
        <taxon>Anisakis</taxon>
        <taxon>Anisakis simplex complex</taxon>
    </lineage>
</organism>
<reference evidence="3" key="1">
    <citation type="submission" date="2017-02" db="UniProtKB">
        <authorList>
            <consortium name="WormBaseParasite"/>
        </authorList>
    </citation>
    <scope>IDENTIFICATION</scope>
</reference>
<accession>A0A0M3JNP8</accession>
<gene>
    <name evidence="1" type="ORF">ASIM_LOCUS9036</name>
</gene>
<proteinExistence type="predicted"/>
<dbReference type="AlphaFoldDB" id="A0A0M3JNP8"/>
<reference evidence="1 2" key="2">
    <citation type="submission" date="2018-11" db="EMBL/GenBank/DDBJ databases">
        <authorList>
            <consortium name="Pathogen Informatics"/>
        </authorList>
    </citation>
    <scope>NUCLEOTIDE SEQUENCE [LARGE SCALE GENOMIC DNA]</scope>
</reference>